<dbReference type="Pfam" id="PF13489">
    <property type="entry name" value="Methyltransf_23"/>
    <property type="match status" value="1"/>
</dbReference>
<evidence type="ECO:0000313" key="2">
    <source>
        <dbReference type="EMBL" id="PZR06349.1"/>
    </source>
</evidence>
<feature type="domain" description="Glycosyltransferase 2-like" evidence="1">
    <location>
        <begin position="249"/>
        <end position="402"/>
    </location>
</feature>
<reference evidence="2 3" key="1">
    <citation type="submission" date="2017-08" db="EMBL/GenBank/DDBJ databases">
        <title>Infants hospitalized years apart are colonized by the same room-sourced microbial strains.</title>
        <authorList>
            <person name="Brooks B."/>
            <person name="Olm M.R."/>
            <person name="Firek B.A."/>
            <person name="Baker R."/>
            <person name="Thomas B.C."/>
            <person name="Morowitz M.J."/>
            <person name="Banfield J.F."/>
        </authorList>
    </citation>
    <scope>NUCLEOTIDE SEQUENCE [LARGE SCALE GENOMIC DNA]</scope>
    <source>
        <strain evidence="2">S2_003_000_R2_14</strain>
    </source>
</reference>
<dbReference type="GO" id="GO:0016740">
    <property type="term" value="F:transferase activity"/>
    <property type="evidence" value="ECO:0007669"/>
    <property type="project" value="UniProtKB-KW"/>
</dbReference>
<dbReference type="Proteomes" id="UP000249061">
    <property type="component" value="Unassembled WGS sequence"/>
</dbReference>
<dbReference type="Pfam" id="PF00535">
    <property type="entry name" value="Glycos_transf_2"/>
    <property type="match status" value="1"/>
</dbReference>
<dbReference type="EMBL" id="QFQP01000038">
    <property type="protein sequence ID" value="PZR06349.1"/>
    <property type="molecule type" value="Genomic_DNA"/>
</dbReference>
<sequence length="471" mass="52161">MSEYQYLEEINLALRDSLGRPRTVLDVGCGRGQNTAHLVEGGARVVGLESDDTAVAAARARLSEVHQVDIESDEAVNALGKQRFDVLVLGDVLEHTRAPDEVLRRFIPLLEDGGHVVISVPNVAAWTMRIALLAGRWRYADRGILDRTHLRFFDHDTAVKMARDAGLEVLSTATNPLMVRAASELVRDRVVASNAGSGSLQDNPLYQQYLKWVRPVEGVVADAWPELLGFQHVVIARVPPQRRKLSLTVGMISMNEENAVGAVIDDIRKHVPDAEILLVDSSKDKTPEIAEARGARVLRQFPPKGYGPAMTRLLYSANTDVIVTMDCDGTYPTDRILDLHRRVEEGIDLVNTTRTFKRPAAMPLPNYVANRLFASAAGVMHGVKTTDVHSGMRAYRTSMLRALDIQAKGAALPVELLVVPARRGYSIEEVEIPYFERVGTSTLQRFDSTLWTFRRLAMAYTHGGSRAKGRR</sequence>
<proteinExistence type="predicted"/>
<dbReference type="CDD" id="cd02440">
    <property type="entry name" value="AdoMet_MTases"/>
    <property type="match status" value="1"/>
</dbReference>
<dbReference type="InterPro" id="IPR029044">
    <property type="entry name" value="Nucleotide-diphossugar_trans"/>
</dbReference>
<comment type="caution">
    <text evidence="2">The sequence shown here is derived from an EMBL/GenBank/DDBJ whole genome shotgun (WGS) entry which is preliminary data.</text>
</comment>
<dbReference type="InterPro" id="IPR029063">
    <property type="entry name" value="SAM-dependent_MTases_sf"/>
</dbReference>
<protein>
    <submittedName>
        <fullName evidence="2">Glycosyltransferase/SAM-binding domain-containing protein</fullName>
    </submittedName>
</protein>
<dbReference type="InterPro" id="IPR050256">
    <property type="entry name" value="Glycosyltransferase_2"/>
</dbReference>
<dbReference type="SUPFAM" id="SSF53448">
    <property type="entry name" value="Nucleotide-diphospho-sugar transferases"/>
    <property type="match status" value="1"/>
</dbReference>
<dbReference type="Gene3D" id="3.90.550.10">
    <property type="entry name" value="Spore Coat Polysaccharide Biosynthesis Protein SpsA, Chain A"/>
    <property type="match status" value="1"/>
</dbReference>
<dbReference type="PANTHER" id="PTHR48090:SF7">
    <property type="entry name" value="RFBJ PROTEIN"/>
    <property type="match status" value="1"/>
</dbReference>
<evidence type="ECO:0000313" key="3">
    <source>
        <dbReference type="Proteomes" id="UP000249061"/>
    </source>
</evidence>
<name>A0A2W5SSU7_9BACT</name>
<evidence type="ECO:0000259" key="1">
    <source>
        <dbReference type="Pfam" id="PF00535"/>
    </source>
</evidence>
<accession>A0A2W5SSU7</accession>
<dbReference type="Gene3D" id="3.40.50.150">
    <property type="entry name" value="Vaccinia Virus protein VP39"/>
    <property type="match status" value="1"/>
</dbReference>
<dbReference type="AlphaFoldDB" id="A0A2W5SSU7"/>
<dbReference type="InterPro" id="IPR001173">
    <property type="entry name" value="Glyco_trans_2-like"/>
</dbReference>
<dbReference type="PANTHER" id="PTHR48090">
    <property type="entry name" value="UNDECAPRENYL-PHOSPHATE 4-DEOXY-4-FORMAMIDO-L-ARABINOSE TRANSFERASE-RELATED"/>
    <property type="match status" value="1"/>
</dbReference>
<organism evidence="2 3">
    <name type="scientific">Archangium gephyra</name>
    <dbReference type="NCBI Taxonomy" id="48"/>
    <lineage>
        <taxon>Bacteria</taxon>
        <taxon>Pseudomonadati</taxon>
        <taxon>Myxococcota</taxon>
        <taxon>Myxococcia</taxon>
        <taxon>Myxococcales</taxon>
        <taxon>Cystobacterineae</taxon>
        <taxon>Archangiaceae</taxon>
        <taxon>Archangium</taxon>
    </lineage>
</organism>
<dbReference type="SUPFAM" id="SSF53335">
    <property type="entry name" value="S-adenosyl-L-methionine-dependent methyltransferases"/>
    <property type="match status" value="1"/>
</dbReference>
<keyword evidence="2" id="KW-0808">Transferase</keyword>
<gene>
    <name evidence="2" type="ORF">DI536_30200</name>
</gene>
<dbReference type="CDD" id="cd04179">
    <property type="entry name" value="DPM_DPG-synthase_like"/>
    <property type="match status" value="1"/>
</dbReference>